<name>A0A5J9T6V2_9POAL</name>
<gene>
    <name evidence="1" type="ORF">EJB05_47182</name>
</gene>
<organism evidence="1 2">
    <name type="scientific">Eragrostis curvula</name>
    <name type="common">weeping love grass</name>
    <dbReference type="NCBI Taxonomy" id="38414"/>
    <lineage>
        <taxon>Eukaryota</taxon>
        <taxon>Viridiplantae</taxon>
        <taxon>Streptophyta</taxon>
        <taxon>Embryophyta</taxon>
        <taxon>Tracheophyta</taxon>
        <taxon>Spermatophyta</taxon>
        <taxon>Magnoliopsida</taxon>
        <taxon>Liliopsida</taxon>
        <taxon>Poales</taxon>
        <taxon>Poaceae</taxon>
        <taxon>PACMAD clade</taxon>
        <taxon>Chloridoideae</taxon>
        <taxon>Eragrostideae</taxon>
        <taxon>Eragrostidinae</taxon>
        <taxon>Eragrostis</taxon>
    </lineage>
</organism>
<evidence type="ECO:0000313" key="1">
    <source>
        <dbReference type="EMBL" id="TVU07140.1"/>
    </source>
</evidence>
<accession>A0A5J9T6V2</accession>
<reference evidence="1 2" key="1">
    <citation type="journal article" date="2019" name="Sci. Rep.">
        <title>A high-quality genome of Eragrostis curvula grass provides insights into Poaceae evolution and supports new strategies to enhance forage quality.</title>
        <authorList>
            <person name="Carballo J."/>
            <person name="Santos B.A.C.M."/>
            <person name="Zappacosta D."/>
            <person name="Garbus I."/>
            <person name="Selva J.P."/>
            <person name="Gallo C.A."/>
            <person name="Diaz A."/>
            <person name="Albertini E."/>
            <person name="Caccamo M."/>
            <person name="Echenique V."/>
        </authorList>
    </citation>
    <scope>NUCLEOTIDE SEQUENCE [LARGE SCALE GENOMIC DNA]</scope>
    <source>
        <strain evidence="2">cv. Victoria</strain>
        <tissue evidence="1">Leaf</tissue>
    </source>
</reference>
<comment type="caution">
    <text evidence="1">The sequence shown here is derived from an EMBL/GenBank/DDBJ whole genome shotgun (WGS) entry which is preliminary data.</text>
</comment>
<dbReference type="AlphaFoldDB" id="A0A5J9T6V2"/>
<dbReference type="Gramene" id="TVU07140">
    <property type="protein sequence ID" value="TVU07140"/>
    <property type="gene ID" value="EJB05_47182"/>
</dbReference>
<feature type="non-terminal residue" evidence="1">
    <location>
        <position position="1"/>
    </location>
</feature>
<protein>
    <submittedName>
        <fullName evidence="1">Uncharacterized protein</fullName>
    </submittedName>
</protein>
<dbReference type="EMBL" id="RWGY01000045">
    <property type="protein sequence ID" value="TVU07140.1"/>
    <property type="molecule type" value="Genomic_DNA"/>
</dbReference>
<proteinExistence type="predicted"/>
<keyword evidence="2" id="KW-1185">Reference proteome</keyword>
<evidence type="ECO:0000313" key="2">
    <source>
        <dbReference type="Proteomes" id="UP000324897"/>
    </source>
</evidence>
<dbReference type="Proteomes" id="UP000324897">
    <property type="component" value="Unassembled WGS sequence"/>
</dbReference>
<sequence>MCGGGRATRRRCWCCADGDSQTAGASWLWLGWRTRCRPCGCTQVRRLASAFPSPVPSQVVPASMTQIYQMILLAFQYDMALILHFRRQLGLRCTPSVSRLHHYIQRLLCDVIAVNILRLYN</sequence>